<feature type="domain" description="Protein kinase" evidence="1">
    <location>
        <begin position="1"/>
        <end position="171"/>
    </location>
</feature>
<dbReference type="GeneID" id="68117070"/>
<evidence type="ECO:0000313" key="3">
    <source>
        <dbReference type="Proteomes" id="UP000444721"/>
    </source>
</evidence>
<accession>A0A6A5B8S4</accession>
<protein>
    <recommendedName>
        <fullName evidence="1">Protein kinase domain-containing protein</fullName>
    </recommendedName>
</protein>
<dbReference type="VEuPathDB" id="AmoebaDB:FDP41_009855"/>
<dbReference type="GO" id="GO:0004674">
    <property type="term" value="F:protein serine/threonine kinase activity"/>
    <property type="evidence" value="ECO:0007669"/>
    <property type="project" value="TreeGrafter"/>
</dbReference>
<dbReference type="InterPro" id="IPR011009">
    <property type="entry name" value="Kinase-like_dom_sf"/>
</dbReference>
<dbReference type="PANTHER" id="PTHR44167:SF24">
    <property type="entry name" value="SERINE_THREONINE-PROTEIN KINASE CHK2"/>
    <property type="match status" value="1"/>
</dbReference>
<dbReference type="GO" id="GO:0044773">
    <property type="term" value="P:mitotic DNA damage checkpoint signaling"/>
    <property type="evidence" value="ECO:0007669"/>
    <property type="project" value="TreeGrafter"/>
</dbReference>
<dbReference type="GO" id="GO:0005524">
    <property type="term" value="F:ATP binding"/>
    <property type="evidence" value="ECO:0007669"/>
    <property type="project" value="InterPro"/>
</dbReference>
<proteinExistence type="predicted"/>
<dbReference type="AlphaFoldDB" id="A0A6A5B8S4"/>
<dbReference type="VEuPathDB" id="AmoebaDB:NF0092990"/>
<dbReference type="PROSITE" id="PS50011">
    <property type="entry name" value="PROTEIN_KINASE_DOM"/>
    <property type="match status" value="1"/>
</dbReference>
<dbReference type="GO" id="GO:0005737">
    <property type="term" value="C:cytoplasm"/>
    <property type="evidence" value="ECO:0007669"/>
    <property type="project" value="TreeGrafter"/>
</dbReference>
<reference evidence="2 3" key="1">
    <citation type="journal article" date="2019" name="Sci. Rep.">
        <title>Nanopore sequencing improves the draft genome of the human pathogenic amoeba Naegleria fowleri.</title>
        <authorList>
            <person name="Liechti N."/>
            <person name="Schurch N."/>
            <person name="Bruggmann R."/>
            <person name="Wittwer M."/>
        </authorList>
    </citation>
    <scope>NUCLEOTIDE SEQUENCE [LARGE SCALE GENOMIC DNA]</scope>
    <source>
        <strain evidence="2 3">ATCC 30894</strain>
    </source>
</reference>
<name>A0A6A5B8S4_NAEFO</name>
<dbReference type="PANTHER" id="PTHR44167">
    <property type="entry name" value="OVARIAN-SPECIFIC SERINE/THREONINE-PROTEIN KINASE LOK-RELATED"/>
    <property type="match status" value="1"/>
</dbReference>
<dbReference type="RefSeq" id="XP_044556348.1">
    <property type="nucleotide sequence ID" value="XM_044713858.1"/>
</dbReference>
<dbReference type="GO" id="GO:0005634">
    <property type="term" value="C:nucleus"/>
    <property type="evidence" value="ECO:0007669"/>
    <property type="project" value="TreeGrafter"/>
</dbReference>
<evidence type="ECO:0000259" key="1">
    <source>
        <dbReference type="PROSITE" id="PS50011"/>
    </source>
</evidence>
<dbReference type="Pfam" id="PF00069">
    <property type="entry name" value="Pkinase"/>
    <property type="match status" value="1"/>
</dbReference>
<dbReference type="EMBL" id="VFQX01000074">
    <property type="protein sequence ID" value="KAF0971632.1"/>
    <property type="molecule type" value="Genomic_DNA"/>
</dbReference>
<evidence type="ECO:0000313" key="2">
    <source>
        <dbReference type="EMBL" id="KAF0971632.1"/>
    </source>
</evidence>
<dbReference type="Proteomes" id="UP000444721">
    <property type="component" value="Unassembled WGS sequence"/>
</dbReference>
<dbReference type="Gene3D" id="1.10.510.10">
    <property type="entry name" value="Transferase(Phosphotransferase) domain 1"/>
    <property type="match status" value="1"/>
</dbReference>
<sequence length="173" mass="20065">MGLNDVKQMVCDILCQISFLEKQGLIHNDVKPENIVKYDDHYFLIDFEISKRFDYNKEEYRKSNGNCTGDGIPLKSKSHSPGYRAPEREEHDLISPKSDMFSLGFVILQCFGLSYEKIHDTKNKTIKDEIKDELTKMCGTDSVFCDIVLNLLEHEPEKRKLPVGLLTRTLYRL</sequence>
<dbReference type="OrthoDB" id="10252171at2759"/>
<dbReference type="VEuPathDB" id="AmoebaDB:NfTy_080700"/>
<gene>
    <name evidence="2" type="ORF">FDP41_009855</name>
</gene>
<organism evidence="2 3">
    <name type="scientific">Naegleria fowleri</name>
    <name type="common">Brain eating amoeba</name>
    <dbReference type="NCBI Taxonomy" id="5763"/>
    <lineage>
        <taxon>Eukaryota</taxon>
        <taxon>Discoba</taxon>
        <taxon>Heterolobosea</taxon>
        <taxon>Tetramitia</taxon>
        <taxon>Eutetramitia</taxon>
        <taxon>Vahlkampfiidae</taxon>
        <taxon>Naegleria</taxon>
    </lineage>
</organism>
<dbReference type="SUPFAM" id="SSF56112">
    <property type="entry name" value="Protein kinase-like (PK-like)"/>
    <property type="match status" value="1"/>
</dbReference>
<keyword evidence="3" id="KW-1185">Reference proteome</keyword>
<comment type="caution">
    <text evidence="2">The sequence shown here is derived from an EMBL/GenBank/DDBJ whole genome shotgun (WGS) entry which is preliminary data.</text>
</comment>
<dbReference type="InterPro" id="IPR000719">
    <property type="entry name" value="Prot_kinase_dom"/>
</dbReference>